<protein>
    <submittedName>
        <fullName evidence="2">Uncharacterized protein</fullName>
    </submittedName>
</protein>
<evidence type="ECO:0000313" key="3">
    <source>
        <dbReference type="Proteomes" id="UP000048841"/>
    </source>
</evidence>
<reference evidence="2 3" key="1">
    <citation type="submission" date="2015-03" db="EMBL/GenBank/DDBJ databases">
        <authorList>
            <person name="Murphy D."/>
        </authorList>
    </citation>
    <scope>NUCLEOTIDE SEQUENCE [LARGE SCALE GENOMIC DNA]</scope>
    <source>
        <strain evidence="2 3">IP26249</strain>
    </source>
</reference>
<dbReference type="RefSeq" id="WP_023160848.1">
    <property type="nucleotide sequence ID" value="NZ_CGBR01000025.1"/>
</dbReference>
<evidence type="ECO:0000313" key="2">
    <source>
        <dbReference type="EMBL" id="CFQ68924.1"/>
    </source>
</evidence>
<organism evidence="2 3">
    <name type="scientific">Yersinia enterocolitica</name>
    <dbReference type="NCBI Taxonomy" id="630"/>
    <lineage>
        <taxon>Bacteria</taxon>
        <taxon>Pseudomonadati</taxon>
        <taxon>Pseudomonadota</taxon>
        <taxon>Gammaproteobacteria</taxon>
        <taxon>Enterobacterales</taxon>
        <taxon>Yersiniaceae</taxon>
        <taxon>Yersinia</taxon>
    </lineage>
</organism>
<name>A0A0H5HTI6_YEREN</name>
<evidence type="ECO:0000256" key="1">
    <source>
        <dbReference type="SAM" id="MobiDB-lite"/>
    </source>
</evidence>
<gene>
    <name evidence="2" type="ORF">ERS137941_03076</name>
</gene>
<feature type="region of interest" description="Disordered" evidence="1">
    <location>
        <begin position="1"/>
        <end position="28"/>
    </location>
</feature>
<proteinExistence type="predicted"/>
<dbReference type="Proteomes" id="UP000048841">
    <property type="component" value="Unassembled WGS sequence"/>
</dbReference>
<dbReference type="AlphaFoldDB" id="A0A0H5HTI6"/>
<accession>A0A0H5HTI6</accession>
<sequence>MLAISGNSSSTTVTPPLMNNTLSGINSEKQKIGTRDEAIDHIKALTHDQYGEQFSEGNTIGNLHGKTEVSLRSIELASGEKQYFATAYMDPRRDIYIKDNHDNKWRMSDLDIADHNGRSVVFIFDSEFSSNTFPIDMNLSSGEPEIIGELYYVYCHQEIKSALHESLLNEDEIKQKPELIQSLQNTHI</sequence>
<feature type="compositionally biased region" description="Polar residues" evidence="1">
    <location>
        <begin position="1"/>
        <end position="27"/>
    </location>
</feature>
<dbReference type="EMBL" id="CGBR01000025">
    <property type="protein sequence ID" value="CFQ68924.1"/>
    <property type="molecule type" value="Genomic_DNA"/>
</dbReference>